<accession>A0ABN9S026</accession>
<reference evidence="2" key="1">
    <citation type="submission" date="2023-10" db="EMBL/GenBank/DDBJ databases">
        <authorList>
            <person name="Chen Y."/>
            <person name="Shah S."/>
            <person name="Dougan E. K."/>
            <person name="Thang M."/>
            <person name="Chan C."/>
        </authorList>
    </citation>
    <scope>NUCLEOTIDE SEQUENCE [LARGE SCALE GENOMIC DNA]</scope>
</reference>
<feature type="compositionally biased region" description="Basic and acidic residues" evidence="1">
    <location>
        <begin position="699"/>
        <end position="713"/>
    </location>
</feature>
<dbReference type="PRINTS" id="PR01217">
    <property type="entry name" value="PRICHEXTENSN"/>
</dbReference>
<evidence type="ECO:0008006" key="4">
    <source>
        <dbReference type="Google" id="ProtNLM"/>
    </source>
</evidence>
<proteinExistence type="predicted"/>
<feature type="compositionally biased region" description="Low complexity" evidence="1">
    <location>
        <begin position="789"/>
        <end position="819"/>
    </location>
</feature>
<organism evidence="2 3">
    <name type="scientific">Prorocentrum cordatum</name>
    <dbReference type="NCBI Taxonomy" id="2364126"/>
    <lineage>
        <taxon>Eukaryota</taxon>
        <taxon>Sar</taxon>
        <taxon>Alveolata</taxon>
        <taxon>Dinophyceae</taxon>
        <taxon>Prorocentrales</taxon>
        <taxon>Prorocentraceae</taxon>
        <taxon>Prorocentrum</taxon>
    </lineage>
</organism>
<feature type="region of interest" description="Disordered" evidence="1">
    <location>
        <begin position="409"/>
        <end position="821"/>
    </location>
</feature>
<dbReference type="EMBL" id="CAUYUJ010008069">
    <property type="protein sequence ID" value="CAK0822783.1"/>
    <property type="molecule type" value="Genomic_DNA"/>
</dbReference>
<evidence type="ECO:0000313" key="2">
    <source>
        <dbReference type="EMBL" id="CAK0822783.1"/>
    </source>
</evidence>
<sequence length="2208" mass="242619">MSAITHGALRGYWGKMFQNGQDCPIAFGYEPRRDREEKLIALAKEAMALAPLVKGILSDERREKRYRSGCSTTVNTYRPDQYVMPPGDWDTAQLHYFTKTQGSNEDIQHGGVATPTPQLGHGAFNPHSHAWSKTPNLYHVLGVEPRANVNVSAGSRDRYTVCHADALTREMNGGLDTVGLLAKMFKKPPYKPMVRLPPDMYNAIWNSASAGKVPWVAGLKPFVQGVNLPVLRGKQSIWHIPEDMGGARKIHDLSAVVVTPWCDTRAPMSFHMPGPYPTLQQNEELLEAWFQEPTDRLYDHGALGHRMLLKNFSSMSSYDGISFEEFEDHVKTNPTFNFVKDRLHIPAWWRDARPCVTLQGRRAAQGELHEEDSAHSLFDPAPLYRMPTTDIDLRGQMRQEIIAARAAEQQVLQPPQTRRSVHGQPSSGAAARGRPPPPPKAPPQHAQSLIATRGAQPPSPRGPPPPKAPPQHAQSPAATREAQPPSPRCPPPPKAPPQNARSPAATREAQPPSPRGPPPPKAPPQRAQSSAAAGEAQPPPPRGPPPPMAPPQHAPPPAVARETPPPPPRGPPPPKEGRGKAPHSPLPRPKAAARAHHPARAAAHVSGGLEQQAVGGYAAEPSSGLAERLRRAQELEEAAKAAADEQQQPVPGSRQSDLSMLPEFEVTSPEDDNADPVENARQVPDLPEKKTEPQLPQEDQEKLRQIHENDPRAKAAAAAEASPPVGKADGDQTMSDVFDPVTQEPAKTGKEGTKGHARGTGAAEQTQQPMAARSRAGERPPPRGHSRPRAAAASSGAQQKGQPSRAPAAAHTPAEAAEAIAERKENRRALADRVGARGFWNAPAYRRELLKKDGVSDPCFDEEVMPKAGPPPAYVAAVKSVGETLANLIKPEAATAFTRLDFPQACAALSSLTRAAGMPPRISGEAIYLHAAHGVPCTTWHRPTPTKTWAGKIAAYMDEGEREYKDIEYLVSTDSTMALISAKGKTALSSALKEQLTMRSHGCQTSVRGGATLDDIKVSLRSMKWATACPTRCRVIVWNGNELCDHKDDRRRTALSNATSWSAWALSMMDDVVDEQAHIAETTGAMLYIMDAATICHEPCCPAFDIKERPAVAPGVAAPPPPPVAPPPKPPGATGPMMKSVIPTGGHHVSCQVGELLQFGDIGVPVYGPPESSDINSEDFRVWLAEHHDERPAWADRRCSTVPHDGTVDIYGMETVAGDLMEILPIDERMAAVLDATVKDTAMDFVAASRPKSAAVVSEPVRAAAEVQPASADPSGRALWDAIMENVLRHSYVAGENELIACNFGSGRIRCPKLFEACASHQKSVIMGARPGGSKAPQSEIIVHDHQTVHYELMLISRDRESDLKEFHLTEQFYDTDKWYDSLKGRAAGRDWVINMMRLDRSPLITREHCLRMAIECLAPRRLHTTSLENVSCTALSDWRKATVSEYESCSMLEIAFLLPERVHDRITLVQWETYSHASDIRKLYALLNAGVFHLSKEKWNMRVKTDQKAKDRGYAEGAYALRDTGYQQCSHATELWGVGILVTMDCKVDYKALVDPTPDPEEGVPKWRIEQAIGDAMRQGGGPFRTRAGHSPACGTNSIQGQKEIQAELGEIRRKHIEFLRVKDWQHGELYESGLITDQFDRPILIAHGFQDIMTPLSQAGLRGERPPLRSMKMDMSMPGVSDLDWQNFLAQKAPEYQPPPLPDEAFASMRRVCEPRIPLMQIDPETKPYDEKQGSPFDMDYFLSEGTLPLPQKKQISEGDFRRLHKDFGDQLDLEELNLEHDELTYVGFIPNERRRILLATDSFIRENLKAISPPRARYVDELHNNGPALPRQRTSRTITSDRLSVHADCAADPPLEYLRRLNPNGRGRVETNLRARYNAIESASMPGPDHDLVPMHPHMRSRPYANASELGRDEALRLGGLVIHLLRHSSAHVLSSGGWVNVDVLIRMLKHVGYDRPWFRFLHAVSMLDSKDIQIIGVDMAAAAEGPTSRPMDWDDSFAEIPLKGGGATDTADDPSAAFGGSADEQLFMVLAVRPLLVRAVHGDSLRVICPCRRNVRCDPNMSDKRGALLLPMDSMDARQTQCGEATPLLDAATGLRQCGTVAFTIAISPRAKMVHDLNAVGNYPTFLHQNGMSREFNGTTNQAVLDIDLSILKATFFATLSPRHVEAHPRWVLPSGQIFTGRIPQWKEMWQVSAALEAPDDKSR</sequence>
<protein>
    <recommendedName>
        <fullName evidence="4">2'-phosphotransferase</fullName>
    </recommendedName>
</protein>
<keyword evidence="3" id="KW-1185">Reference proteome</keyword>
<feature type="compositionally biased region" description="Polar residues" evidence="1">
    <location>
        <begin position="649"/>
        <end position="658"/>
    </location>
</feature>
<evidence type="ECO:0000256" key="1">
    <source>
        <dbReference type="SAM" id="MobiDB-lite"/>
    </source>
</evidence>
<name>A0ABN9S026_9DINO</name>
<dbReference type="Proteomes" id="UP001189429">
    <property type="component" value="Unassembled WGS sequence"/>
</dbReference>
<evidence type="ECO:0000313" key="3">
    <source>
        <dbReference type="Proteomes" id="UP001189429"/>
    </source>
</evidence>
<gene>
    <name evidence="2" type="ORF">PCOR1329_LOCUS23709</name>
</gene>
<feature type="compositionally biased region" description="Basic and acidic residues" evidence="1">
    <location>
        <begin position="627"/>
        <end position="643"/>
    </location>
</feature>
<feature type="compositionally biased region" description="Pro residues" evidence="1">
    <location>
        <begin position="457"/>
        <end position="469"/>
    </location>
</feature>
<feature type="compositionally biased region" description="Pro residues" evidence="1">
    <location>
        <begin position="511"/>
        <end position="523"/>
    </location>
</feature>
<comment type="caution">
    <text evidence="2">The sequence shown here is derived from an EMBL/GenBank/DDBJ whole genome shotgun (WGS) entry which is preliminary data.</text>
</comment>
<feature type="compositionally biased region" description="Low complexity" evidence="1">
    <location>
        <begin position="524"/>
        <end position="536"/>
    </location>
</feature>
<feature type="compositionally biased region" description="Pro residues" evidence="1">
    <location>
        <begin position="484"/>
        <end position="496"/>
    </location>
</feature>
<feature type="compositionally biased region" description="Pro residues" evidence="1">
    <location>
        <begin position="537"/>
        <end position="574"/>
    </location>
</feature>